<evidence type="ECO:0000313" key="3">
    <source>
        <dbReference type="Proteomes" id="UP000030351"/>
    </source>
</evidence>
<evidence type="ECO:0000256" key="1">
    <source>
        <dbReference type="SAM" id="SignalP"/>
    </source>
</evidence>
<dbReference type="eggNOG" id="COG0526">
    <property type="taxonomic scope" value="Bacteria"/>
</dbReference>
<sequence>MRLQKQLCLLLLSVLLPLHAEEKKPDGYNYDPAVGWYWYNEPVKKDDPASQVPPSSPAPESPTARMKRLQAFRDNVMNEAMLNPTPANIRRYKIVQDWMVNQASQFAANWERVLLENPDLDYNLQHSYYNGTANIQYTQQRQKQQQAIRYVNQHYGVFFFYRGSEPLDNRLGAIVKEFSQQYDLPVVAISVDGRISADLPDSRPDAGQAAKMNITHFPAIFLVEPLKKQYKPLSYGFITQDDLARRMLNVVTNFKPED</sequence>
<accession>A0A0A3Z7B6</accession>
<name>A0A0A3Z7B6_9GAMM</name>
<dbReference type="AlphaFoldDB" id="A0A0A3Z7B6"/>
<dbReference type="Proteomes" id="UP000030351">
    <property type="component" value="Unassembled WGS sequence"/>
</dbReference>
<dbReference type="InterPro" id="IPR039555">
    <property type="entry name" value="TraF/TrbB"/>
</dbReference>
<organism evidence="2 3">
    <name type="scientific">Erwinia typographi</name>
    <dbReference type="NCBI Taxonomy" id="371042"/>
    <lineage>
        <taxon>Bacteria</taxon>
        <taxon>Pseudomonadati</taxon>
        <taxon>Pseudomonadota</taxon>
        <taxon>Gammaproteobacteria</taxon>
        <taxon>Enterobacterales</taxon>
        <taxon>Erwiniaceae</taxon>
        <taxon>Erwinia</taxon>
    </lineage>
</organism>
<dbReference type="InterPro" id="IPR014110">
    <property type="entry name" value="TraF"/>
</dbReference>
<evidence type="ECO:0000313" key="2">
    <source>
        <dbReference type="EMBL" id="KGT94760.1"/>
    </source>
</evidence>
<dbReference type="NCBIfam" id="TIGR02739">
    <property type="entry name" value="TraF"/>
    <property type="match status" value="1"/>
</dbReference>
<feature type="signal peptide" evidence="1">
    <location>
        <begin position="1"/>
        <end position="20"/>
    </location>
</feature>
<dbReference type="STRING" id="371042.NG99_07155"/>
<dbReference type="EMBL" id="JRUQ01000026">
    <property type="protein sequence ID" value="KGT94760.1"/>
    <property type="molecule type" value="Genomic_DNA"/>
</dbReference>
<reference evidence="2 3" key="1">
    <citation type="submission" date="2014-10" db="EMBL/GenBank/DDBJ databases">
        <title>Genome sequence of Erwinia typographi M043b.</title>
        <authorList>
            <person name="Chan K.-G."/>
            <person name="Tan W.-S."/>
        </authorList>
    </citation>
    <scope>NUCLEOTIDE SEQUENCE [LARGE SCALE GENOMIC DNA]</scope>
    <source>
        <strain evidence="2 3">M043b</strain>
    </source>
</reference>
<protein>
    <submittedName>
        <fullName evidence="2">Conjugal transfer protein TraF</fullName>
    </submittedName>
</protein>
<keyword evidence="1" id="KW-0732">Signal</keyword>
<dbReference type="OrthoDB" id="5651797at2"/>
<comment type="caution">
    <text evidence="2">The sequence shown here is derived from an EMBL/GenBank/DDBJ whole genome shotgun (WGS) entry which is preliminary data.</text>
</comment>
<gene>
    <name evidence="2" type="ORF">NG99_07155</name>
</gene>
<proteinExistence type="predicted"/>
<dbReference type="RefSeq" id="WP_034890178.1">
    <property type="nucleotide sequence ID" value="NZ_JRUQ01000026.1"/>
</dbReference>
<feature type="chain" id="PRO_5002005874" evidence="1">
    <location>
        <begin position="21"/>
        <end position="258"/>
    </location>
</feature>
<dbReference type="Pfam" id="PF13728">
    <property type="entry name" value="TraF"/>
    <property type="match status" value="1"/>
</dbReference>
<keyword evidence="3" id="KW-1185">Reference proteome</keyword>